<dbReference type="Proteomes" id="UP001163115">
    <property type="component" value="Chromosome"/>
</dbReference>
<name>A0ABY7AFH9_9FIRM</name>
<dbReference type="SUPFAM" id="SSF56112">
    <property type="entry name" value="Protein kinase-like (PK-like)"/>
    <property type="match status" value="1"/>
</dbReference>
<dbReference type="Pfam" id="PF01636">
    <property type="entry name" value="APH"/>
    <property type="match status" value="1"/>
</dbReference>
<proteinExistence type="predicted"/>
<evidence type="ECO:0000313" key="2">
    <source>
        <dbReference type="EMBL" id="WAJ25346.1"/>
    </source>
</evidence>
<dbReference type="InterPro" id="IPR011009">
    <property type="entry name" value="Kinase-like_dom_sf"/>
</dbReference>
<dbReference type="Gene3D" id="3.90.1200.10">
    <property type="match status" value="1"/>
</dbReference>
<dbReference type="InterPro" id="IPR002575">
    <property type="entry name" value="Aminoglycoside_PTrfase"/>
</dbReference>
<keyword evidence="3" id="KW-1185">Reference proteome</keyword>
<dbReference type="RefSeq" id="WP_268116215.1">
    <property type="nucleotide sequence ID" value="NZ_CP113524.1"/>
</dbReference>
<evidence type="ECO:0000259" key="1">
    <source>
        <dbReference type="Pfam" id="PF01636"/>
    </source>
</evidence>
<accession>A0ABY7AFH9</accession>
<gene>
    <name evidence="2" type="ORF">OW255_07500</name>
</gene>
<sequence length="265" mass="30981">MDTVTELSGGNMSRVYKNEGAVYRDLKPQSNTIHRLLQHLENKGVSFTPRFLGLQDTTQEVLSFVEGNTLDDYPAAHDMEQKCLTVRLAAELLRQYHDATLDFKRLPDDIWFLQYDGPLKQEVICHNDFAPYNVTFQEHTPIGIIDFDTACPGPRIWDVAYAAYRFVPLGIEVYDPKNKEYRKYHKEKDANERRILLHEFLSAYGMDDTFELLRQVLLRLEALVALFDWECKKGNAAFLKMKEEGHQDFYRNEIIFIKESMADWI</sequence>
<reference evidence="2" key="1">
    <citation type="submission" date="2022-11" db="EMBL/GenBank/DDBJ databases">
        <title>Lacrimispora xylanolytica sy1, complete genome.</title>
        <authorList>
            <person name="Choi S."/>
        </authorList>
    </citation>
    <scope>NUCLEOTIDE SEQUENCE</scope>
    <source>
        <strain evidence="2">Sy1</strain>
    </source>
</reference>
<feature type="domain" description="Aminoglycoside phosphotransferase" evidence="1">
    <location>
        <begin position="120"/>
        <end position="182"/>
    </location>
</feature>
<dbReference type="EMBL" id="CP113524">
    <property type="protein sequence ID" value="WAJ25346.1"/>
    <property type="molecule type" value="Genomic_DNA"/>
</dbReference>
<evidence type="ECO:0000313" key="3">
    <source>
        <dbReference type="Proteomes" id="UP001163115"/>
    </source>
</evidence>
<organism evidence="2 3">
    <name type="scientific">Lacrimispora xylanolytica</name>
    <dbReference type="NCBI Taxonomy" id="29375"/>
    <lineage>
        <taxon>Bacteria</taxon>
        <taxon>Bacillati</taxon>
        <taxon>Bacillota</taxon>
        <taxon>Clostridia</taxon>
        <taxon>Lachnospirales</taxon>
        <taxon>Lachnospiraceae</taxon>
        <taxon>Lacrimispora</taxon>
    </lineage>
</organism>
<protein>
    <submittedName>
        <fullName evidence="2">Aminoglycoside phosphotransferase family protein</fullName>
    </submittedName>
</protein>